<evidence type="ECO:0000256" key="4">
    <source>
        <dbReference type="ARBA" id="ARBA00022859"/>
    </source>
</evidence>
<keyword evidence="2" id="KW-1003">Cell membrane</keyword>
<dbReference type="STRING" id="28743.ENSCVAP00000030879"/>
<evidence type="ECO:0000256" key="2">
    <source>
        <dbReference type="ARBA" id="ARBA00022475"/>
    </source>
</evidence>
<dbReference type="InterPro" id="IPR007110">
    <property type="entry name" value="Ig-like_dom"/>
</dbReference>
<sequence>VCYFFFLLCLSNADAMVPVMTVYLGEAANFTCDLPDNHDSSGEHFWYKQTTGDTLEVIVKFVNYANPQYGTHYSDSRIKSVITDKMSILTILDTAIEDEGMYHCVFTDWQTNIWHGTYLLIKGNWHTTKCNTVLHTLNIYSLHPQDYVTLQCSVLSDFESKTCPGEFSVFWFRSDKSPPDIIYTEGYRTNTCQKKIDHQTRCVYNFSKDIRSSDVGTYYCAVATCGEILFGVATKPEVVNFDRYQNDFCQLHFLIAILLPLQNGDERDLNYAELHFSAGKARRRKKMNGAEDSVYSYVKYQY</sequence>
<dbReference type="Gene3D" id="2.60.40.10">
    <property type="entry name" value="Immunoglobulins"/>
    <property type="match status" value="2"/>
</dbReference>
<keyword evidence="5" id="KW-0472">Membrane</keyword>
<keyword evidence="7" id="KW-0325">Glycoprotein</keyword>
<dbReference type="Proteomes" id="UP000265020">
    <property type="component" value="Unassembled WGS sequence"/>
</dbReference>
<evidence type="ECO:0000256" key="8">
    <source>
        <dbReference type="SAM" id="SignalP"/>
    </source>
</evidence>
<evidence type="ECO:0000256" key="5">
    <source>
        <dbReference type="ARBA" id="ARBA00023136"/>
    </source>
</evidence>
<keyword evidence="6" id="KW-1015">Disulfide bond</keyword>
<protein>
    <recommendedName>
        <fullName evidence="9">Ig-like domain-containing protein</fullName>
    </recommendedName>
</protein>
<feature type="domain" description="Ig-like" evidence="9">
    <location>
        <begin position="25"/>
        <end position="104"/>
    </location>
</feature>
<dbReference type="InterPro" id="IPR052051">
    <property type="entry name" value="TCR_complex_component"/>
</dbReference>
<dbReference type="GO" id="GO:0002376">
    <property type="term" value="P:immune system process"/>
    <property type="evidence" value="ECO:0007669"/>
    <property type="project" value="UniProtKB-KW"/>
</dbReference>
<evidence type="ECO:0000313" key="11">
    <source>
        <dbReference type="Proteomes" id="UP000265020"/>
    </source>
</evidence>
<evidence type="ECO:0000313" key="10">
    <source>
        <dbReference type="Ensembl" id="ENSCVAP00000030879.1"/>
    </source>
</evidence>
<feature type="domain" description="Ig-like" evidence="9">
    <location>
        <begin position="148"/>
        <end position="222"/>
    </location>
</feature>
<dbReference type="InterPro" id="IPR003599">
    <property type="entry name" value="Ig_sub"/>
</dbReference>
<reference evidence="10" key="1">
    <citation type="submission" date="2025-08" db="UniProtKB">
        <authorList>
            <consortium name="Ensembl"/>
        </authorList>
    </citation>
    <scope>IDENTIFICATION</scope>
</reference>
<dbReference type="SUPFAM" id="SSF48726">
    <property type="entry name" value="Immunoglobulin"/>
    <property type="match status" value="2"/>
</dbReference>
<name>A0A3Q2EGG4_CYPVA</name>
<dbReference type="Ensembl" id="ENSCVAT00000025199.1">
    <property type="protein sequence ID" value="ENSCVAP00000030879.1"/>
    <property type="gene ID" value="ENSCVAG00000019737.1"/>
</dbReference>
<keyword evidence="11" id="KW-1185">Reference proteome</keyword>
<dbReference type="GO" id="GO:0009617">
    <property type="term" value="P:response to bacterium"/>
    <property type="evidence" value="ECO:0007669"/>
    <property type="project" value="TreeGrafter"/>
</dbReference>
<evidence type="ECO:0000259" key="9">
    <source>
        <dbReference type="PROSITE" id="PS50835"/>
    </source>
</evidence>
<reference evidence="10" key="2">
    <citation type="submission" date="2025-09" db="UniProtKB">
        <authorList>
            <consortium name="Ensembl"/>
        </authorList>
    </citation>
    <scope>IDENTIFICATION</scope>
</reference>
<dbReference type="AlphaFoldDB" id="A0A3Q2EGG4"/>
<dbReference type="Pfam" id="PF07686">
    <property type="entry name" value="V-set"/>
    <property type="match status" value="1"/>
</dbReference>
<evidence type="ECO:0000256" key="1">
    <source>
        <dbReference type="ARBA" id="ARBA00004236"/>
    </source>
</evidence>
<dbReference type="GeneTree" id="ENSGT01030000234530"/>
<dbReference type="InterPro" id="IPR036179">
    <property type="entry name" value="Ig-like_dom_sf"/>
</dbReference>
<dbReference type="PROSITE" id="PS50835">
    <property type="entry name" value="IG_LIKE"/>
    <property type="match status" value="2"/>
</dbReference>
<evidence type="ECO:0000256" key="6">
    <source>
        <dbReference type="ARBA" id="ARBA00023157"/>
    </source>
</evidence>
<keyword evidence="3 8" id="KW-0732">Signal</keyword>
<keyword evidence="4" id="KW-0391">Immunity</keyword>
<proteinExistence type="predicted"/>
<comment type="subcellular location">
    <subcellularLocation>
        <location evidence="1">Cell membrane</location>
    </subcellularLocation>
</comment>
<dbReference type="PANTHER" id="PTHR19433">
    <property type="entry name" value="T-CELL RECEPTOR ALPHA CHAIN V REGION-RELATED"/>
    <property type="match status" value="1"/>
</dbReference>
<dbReference type="GO" id="GO:0005886">
    <property type="term" value="C:plasma membrane"/>
    <property type="evidence" value="ECO:0007669"/>
    <property type="project" value="UniProtKB-SubCell"/>
</dbReference>
<dbReference type="OMA" id="KRVERTN"/>
<dbReference type="SMART" id="SM00409">
    <property type="entry name" value="IG"/>
    <property type="match status" value="2"/>
</dbReference>
<evidence type="ECO:0000256" key="3">
    <source>
        <dbReference type="ARBA" id="ARBA00022729"/>
    </source>
</evidence>
<dbReference type="InterPro" id="IPR013783">
    <property type="entry name" value="Ig-like_fold"/>
</dbReference>
<feature type="chain" id="PRO_5018579399" description="Ig-like domain-containing protein" evidence="8">
    <location>
        <begin position="16"/>
        <end position="302"/>
    </location>
</feature>
<dbReference type="InterPro" id="IPR013106">
    <property type="entry name" value="Ig_V-set"/>
</dbReference>
<dbReference type="PANTHER" id="PTHR19433:SF133">
    <property type="entry name" value="IMMUNE-TYPE RECEPTOR 5 PRECURSOR-RELATED"/>
    <property type="match status" value="1"/>
</dbReference>
<accession>A0A3Q2EGG4</accession>
<feature type="signal peptide" evidence="8">
    <location>
        <begin position="1"/>
        <end position="15"/>
    </location>
</feature>
<organism evidence="10 11">
    <name type="scientific">Cyprinodon variegatus</name>
    <name type="common">Sheepshead minnow</name>
    <dbReference type="NCBI Taxonomy" id="28743"/>
    <lineage>
        <taxon>Eukaryota</taxon>
        <taxon>Metazoa</taxon>
        <taxon>Chordata</taxon>
        <taxon>Craniata</taxon>
        <taxon>Vertebrata</taxon>
        <taxon>Euteleostomi</taxon>
        <taxon>Actinopterygii</taxon>
        <taxon>Neopterygii</taxon>
        <taxon>Teleostei</taxon>
        <taxon>Neoteleostei</taxon>
        <taxon>Acanthomorphata</taxon>
        <taxon>Ovalentaria</taxon>
        <taxon>Atherinomorphae</taxon>
        <taxon>Cyprinodontiformes</taxon>
        <taxon>Cyprinodontidae</taxon>
        <taxon>Cyprinodon</taxon>
    </lineage>
</organism>
<evidence type="ECO:0000256" key="7">
    <source>
        <dbReference type="ARBA" id="ARBA00023180"/>
    </source>
</evidence>